<evidence type="ECO:0000256" key="1">
    <source>
        <dbReference type="SAM" id="Phobius"/>
    </source>
</evidence>
<dbReference type="Proteomes" id="UP000279422">
    <property type="component" value="Unassembled WGS sequence"/>
</dbReference>
<protein>
    <recommendedName>
        <fullName evidence="4">DUF3147 family protein</fullName>
    </recommendedName>
</protein>
<dbReference type="EMBL" id="QMPZ01000049">
    <property type="protein sequence ID" value="RLE09363.1"/>
    <property type="molecule type" value="Genomic_DNA"/>
</dbReference>
<keyword evidence="1" id="KW-1133">Transmembrane helix</keyword>
<accession>A0A497E5Q2</accession>
<proteinExistence type="predicted"/>
<gene>
    <name evidence="2" type="ORF">DRJ00_04395</name>
</gene>
<feature type="transmembrane region" description="Helical" evidence="1">
    <location>
        <begin position="27"/>
        <end position="46"/>
    </location>
</feature>
<reference evidence="2 3" key="1">
    <citation type="submission" date="2018-06" db="EMBL/GenBank/DDBJ databases">
        <title>Extensive metabolic versatility and redundancy in microbially diverse, dynamic hydrothermal sediments.</title>
        <authorList>
            <person name="Dombrowski N."/>
            <person name="Teske A."/>
            <person name="Baker B.J."/>
        </authorList>
    </citation>
    <scope>NUCLEOTIDE SEQUENCE [LARGE SCALE GENOMIC DNA]</scope>
    <source>
        <strain evidence="2">B47_G16</strain>
    </source>
</reference>
<evidence type="ECO:0008006" key="4">
    <source>
        <dbReference type="Google" id="ProtNLM"/>
    </source>
</evidence>
<evidence type="ECO:0000313" key="3">
    <source>
        <dbReference type="Proteomes" id="UP000279422"/>
    </source>
</evidence>
<name>A0A497E5Q2_UNCAE</name>
<dbReference type="AlphaFoldDB" id="A0A497E5Q2"/>
<feature type="transmembrane region" description="Helical" evidence="1">
    <location>
        <begin position="58"/>
        <end position="79"/>
    </location>
</feature>
<keyword evidence="1" id="KW-0472">Membrane</keyword>
<organism evidence="2 3">
    <name type="scientific">Aerophobetes bacterium</name>
    <dbReference type="NCBI Taxonomy" id="2030807"/>
    <lineage>
        <taxon>Bacteria</taxon>
        <taxon>Candidatus Aerophobota</taxon>
    </lineage>
</organism>
<sequence>MQFLVKLLISIGIIVFCTQIGRKFPTLGGLIATMPLTSAIVLVWLYSDNPGNFSLMEGYTKGALWGIGPSILFFVVAYICFKKHLPLSVVFPASFGVWLIGAFIHQWLLR</sequence>
<dbReference type="NCBIfam" id="NF006752">
    <property type="entry name" value="PRK09272.1-5"/>
    <property type="match status" value="1"/>
</dbReference>
<keyword evidence="1" id="KW-0812">Transmembrane</keyword>
<feature type="transmembrane region" description="Helical" evidence="1">
    <location>
        <begin position="85"/>
        <end position="109"/>
    </location>
</feature>
<evidence type="ECO:0000313" key="2">
    <source>
        <dbReference type="EMBL" id="RLE09363.1"/>
    </source>
</evidence>
<comment type="caution">
    <text evidence="2">The sequence shown here is derived from an EMBL/GenBank/DDBJ whole genome shotgun (WGS) entry which is preliminary data.</text>
</comment>